<keyword evidence="1" id="KW-0812">Transmembrane</keyword>
<reference evidence="3" key="1">
    <citation type="journal article" date="2019" name="Int. J. Syst. Evol. Microbiol.">
        <title>The Global Catalogue of Microorganisms (GCM) 10K type strain sequencing project: providing services to taxonomists for standard genome sequencing and annotation.</title>
        <authorList>
            <consortium name="The Broad Institute Genomics Platform"/>
            <consortium name="The Broad Institute Genome Sequencing Center for Infectious Disease"/>
            <person name="Wu L."/>
            <person name="Ma J."/>
        </authorList>
    </citation>
    <scope>NUCLEOTIDE SEQUENCE [LARGE SCALE GENOMIC DNA]</scope>
    <source>
        <strain evidence="3">NBRC 112299</strain>
    </source>
</reference>
<evidence type="ECO:0000313" key="2">
    <source>
        <dbReference type="EMBL" id="GMA34068.1"/>
    </source>
</evidence>
<accession>A0ABQ6IBE8</accession>
<keyword evidence="1" id="KW-1133">Transmembrane helix</keyword>
<keyword evidence="1" id="KW-0472">Membrane</keyword>
<sequence length="131" mass="13911">MGSVRGATQNLASAVGTALAGALLVAILVLSLGRAAMEHPELPDDVVQELDLTDASFMSNDQLASALHDTSLPEETVAAAIEVNEQARLEALRRGLLIYAGVALLAMFPASRLPQYRPHEVPDPSPMPERE</sequence>
<keyword evidence="3" id="KW-1185">Reference proteome</keyword>
<gene>
    <name evidence="2" type="ORF">GCM10025876_02720</name>
</gene>
<organism evidence="2 3">
    <name type="scientific">Demequina litorisediminis</name>
    <dbReference type="NCBI Taxonomy" id="1849022"/>
    <lineage>
        <taxon>Bacteria</taxon>
        <taxon>Bacillati</taxon>
        <taxon>Actinomycetota</taxon>
        <taxon>Actinomycetes</taxon>
        <taxon>Micrococcales</taxon>
        <taxon>Demequinaceae</taxon>
        <taxon>Demequina</taxon>
    </lineage>
</organism>
<protein>
    <submittedName>
        <fullName evidence="2">Uncharacterized protein</fullName>
    </submittedName>
</protein>
<feature type="transmembrane region" description="Helical" evidence="1">
    <location>
        <begin position="96"/>
        <end position="113"/>
    </location>
</feature>
<name>A0ABQ6IBE8_9MICO</name>
<proteinExistence type="predicted"/>
<feature type="transmembrane region" description="Helical" evidence="1">
    <location>
        <begin position="12"/>
        <end position="32"/>
    </location>
</feature>
<evidence type="ECO:0000256" key="1">
    <source>
        <dbReference type="SAM" id="Phobius"/>
    </source>
</evidence>
<evidence type="ECO:0000313" key="3">
    <source>
        <dbReference type="Proteomes" id="UP001157125"/>
    </source>
</evidence>
<comment type="caution">
    <text evidence="2">The sequence shown here is derived from an EMBL/GenBank/DDBJ whole genome shotgun (WGS) entry which is preliminary data.</text>
</comment>
<dbReference type="EMBL" id="BSUN01000001">
    <property type="protein sequence ID" value="GMA34068.1"/>
    <property type="molecule type" value="Genomic_DNA"/>
</dbReference>
<dbReference type="Proteomes" id="UP001157125">
    <property type="component" value="Unassembled WGS sequence"/>
</dbReference>